<feature type="domain" description="Squalene cyclase C-terminal" evidence="4">
    <location>
        <begin position="309"/>
        <end position="609"/>
    </location>
</feature>
<proteinExistence type="inferred from homology"/>
<dbReference type="PANTHER" id="PTHR11764">
    <property type="entry name" value="TERPENE CYCLASE/MUTASE FAMILY MEMBER"/>
    <property type="match status" value="1"/>
</dbReference>
<dbReference type="Proteomes" id="UP001321018">
    <property type="component" value="Unassembled WGS sequence"/>
</dbReference>
<gene>
    <name evidence="6" type="ORF">OB955_11915</name>
    <name evidence="5" type="ORF">OB960_13970</name>
</gene>
<evidence type="ECO:0000313" key="5">
    <source>
        <dbReference type="EMBL" id="MCU4742500.1"/>
    </source>
</evidence>
<protein>
    <recommendedName>
        <fullName evidence="4">Squalene cyclase C-terminal domain-containing protein</fullName>
    </recommendedName>
</protein>
<dbReference type="InterPro" id="IPR032696">
    <property type="entry name" value="SQ_cyclase_C"/>
</dbReference>
<dbReference type="Pfam" id="PF13243">
    <property type="entry name" value="SQHop_cyclase_C"/>
    <property type="match status" value="1"/>
</dbReference>
<accession>A0AAP2Z082</accession>
<dbReference type="EMBL" id="JAOPKB010000006">
    <property type="protein sequence ID" value="MCU4973447.1"/>
    <property type="molecule type" value="Genomic_DNA"/>
</dbReference>
<comment type="caution">
    <text evidence="5">The sequence shown here is derived from an EMBL/GenBank/DDBJ whole genome shotgun (WGS) entry which is preliminary data.</text>
</comment>
<sequence>MAVPFSVVGTATGSQDEGGQDGGNGVHDGGDGDLVGRAIEGSRSFLRDSVTDDTFAHWDTAVRYDEYGDYRYTVYYALLLERIGNREGTRDRCLSYLLEQRSPNGGWGDPVTNFGGRLLLESIDEHAYREVIDDVRAEIDERGHSLLPPEEQAESDVGLSGRFRMRLLYAAMSDRHSFADLFPDERPLEIGRMLSFTRAFDGRTISARENMCRPIYTGPFSAYFLIGATAREGSFDEDDRQLVDAFEQILLSRRLTNGAWNTSTTTIFGAFALAELGYDPDGDTIGHPVDWIADHRLTHEGRVEIWRLPVWDTGLVMEALFESGMSTADPLVRDAARWLYQARTPQLEANPVDTKLEREPAPYRRHHGTGWGYMPAVFSDWDDTAVAICALSDVLDSPLEEQTEFLLDVQNRDGSWSAYTTDFDALEESVADEIRSEIDDGLFRILFGHVPCPDVTGGALEALGKRGYAVDDSEAVRDAVAYLEDARADNGMWLAVWAQGFTYGTARVLAGFDRVGVGEDREVITAAASSLIDRQNADGGWGEDTRYDPTSSTPGDAEYRRADSTPTQTGWALQALLYAGVSPDHAAVREAVDYLVRTQRSDGSWDVHRVMYNFGGPGYSTVATTQAAVLRALGLYAQASG</sequence>
<dbReference type="InterPro" id="IPR018333">
    <property type="entry name" value="Squalene_cyclase"/>
</dbReference>
<evidence type="ECO:0000313" key="6">
    <source>
        <dbReference type="EMBL" id="MCU4973447.1"/>
    </source>
</evidence>
<dbReference type="InterPro" id="IPR008930">
    <property type="entry name" value="Terpenoid_cyclase/PrenylTrfase"/>
</dbReference>
<feature type="region of interest" description="Disordered" evidence="3">
    <location>
        <begin position="535"/>
        <end position="564"/>
    </location>
</feature>
<evidence type="ECO:0000256" key="1">
    <source>
        <dbReference type="ARBA" id="ARBA00009755"/>
    </source>
</evidence>
<evidence type="ECO:0000313" key="7">
    <source>
        <dbReference type="Proteomes" id="UP001320972"/>
    </source>
</evidence>
<dbReference type="Proteomes" id="UP001320972">
    <property type="component" value="Unassembled WGS sequence"/>
</dbReference>
<evidence type="ECO:0000313" key="8">
    <source>
        <dbReference type="Proteomes" id="UP001321018"/>
    </source>
</evidence>
<feature type="region of interest" description="Disordered" evidence="3">
    <location>
        <begin position="1"/>
        <end position="33"/>
    </location>
</feature>
<dbReference type="AlphaFoldDB" id="A0AAP2Z082"/>
<dbReference type="GO" id="GO:0005811">
    <property type="term" value="C:lipid droplet"/>
    <property type="evidence" value="ECO:0007669"/>
    <property type="project" value="InterPro"/>
</dbReference>
<evidence type="ECO:0000256" key="2">
    <source>
        <dbReference type="ARBA" id="ARBA00022737"/>
    </source>
</evidence>
<dbReference type="EMBL" id="JAOPKA010000008">
    <property type="protein sequence ID" value="MCU4742500.1"/>
    <property type="molecule type" value="Genomic_DNA"/>
</dbReference>
<comment type="similarity">
    <text evidence="1">Belongs to the terpene cyclase/mutase family.</text>
</comment>
<reference evidence="5 7" key="1">
    <citation type="submission" date="2022-09" db="EMBL/GenBank/DDBJ databases">
        <title>Enrichment on poylsaccharides allowed isolation of novel metabolic and taxonomic groups of Haloarchaea.</title>
        <authorList>
            <person name="Sorokin D.Y."/>
            <person name="Elcheninov A.G."/>
            <person name="Khizhniak T.V."/>
            <person name="Kolganova T.V."/>
            <person name="Kublanov I.V."/>
        </authorList>
    </citation>
    <scope>NUCLEOTIDE SEQUENCE</scope>
    <source>
        <strain evidence="6 7">AArc-m2/3/4</strain>
        <strain evidence="5">AArc-xg1-1</strain>
    </source>
</reference>
<keyword evidence="7" id="KW-1185">Reference proteome</keyword>
<evidence type="ECO:0000256" key="3">
    <source>
        <dbReference type="SAM" id="MobiDB-lite"/>
    </source>
</evidence>
<dbReference type="Gene3D" id="1.50.10.20">
    <property type="match status" value="1"/>
</dbReference>
<dbReference type="SUPFAM" id="SSF48239">
    <property type="entry name" value="Terpenoid cyclases/Protein prenyltransferases"/>
    <property type="match status" value="2"/>
</dbReference>
<evidence type="ECO:0000259" key="4">
    <source>
        <dbReference type="Pfam" id="PF13243"/>
    </source>
</evidence>
<keyword evidence="2" id="KW-0677">Repeat</keyword>
<organism evidence="5 8">
    <name type="scientific">Natronoglomus mannanivorans</name>
    <dbReference type="NCBI Taxonomy" id="2979990"/>
    <lineage>
        <taxon>Archaea</taxon>
        <taxon>Methanobacteriati</taxon>
        <taxon>Methanobacteriota</taxon>
        <taxon>Stenosarchaea group</taxon>
        <taxon>Halobacteria</taxon>
        <taxon>Halobacteriales</taxon>
        <taxon>Natrialbaceae</taxon>
        <taxon>Natronoglomus</taxon>
    </lineage>
</organism>
<dbReference type="GO" id="GO:0016866">
    <property type="term" value="F:intramolecular transferase activity"/>
    <property type="evidence" value="ECO:0007669"/>
    <property type="project" value="InterPro"/>
</dbReference>
<dbReference type="GO" id="GO:0016104">
    <property type="term" value="P:triterpenoid biosynthetic process"/>
    <property type="evidence" value="ECO:0007669"/>
    <property type="project" value="InterPro"/>
</dbReference>
<dbReference type="PANTHER" id="PTHR11764:SF20">
    <property type="entry name" value="LANOSTEROL SYNTHASE"/>
    <property type="match status" value="1"/>
</dbReference>
<dbReference type="RefSeq" id="WP_338004323.1">
    <property type="nucleotide sequence ID" value="NZ_JAOPKA010000008.1"/>
</dbReference>
<name>A0AAP2Z082_9EURY</name>